<keyword evidence="1" id="KW-0812">Transmembrane</keyword>
<comment type="caution">
    <text evidence="2">The sequence shown here is derived from an EMBL/GenBank/DDBJ whole genome shotgun (WGS) entry which is preliminary data.</text>
</comment>
<keyword evidence="1" id="KW-0472">Membrane</keyword>
<dbReference type="AlphaFoldDB" id="A0A852VLW5"/>
<sequence length="191" mass="20521">MEAMRIVMSGMWLQDPDSLSSGNSKLLMVFVAMVAVALIVQAIALIAMAIGAAKTRKRGLEIVEEIRLKMMPILDSSHGFIQDTAPKVKIITENFVETSHVIRAKAHEFDSTASDLNSKTRAQVARVDGMVTSVLNTTSDISETVQRGIKVPLREVSGLVNGLKAGLDVLAGRTKGFGGGRPSTRRDSDQG</sequence>
<feature type="transmembrane region" description="Helical" evidence="1">
    <location>
        <begin position="26"/>
        <end position="50"/>
    </location>
</feature>
<evidence type="ECO:0000313" key="3">
    <source>
        <dbReference type="Proteomes" id="UP000564385"/>
    </source>
</evidence>
<proteinExistence type="predicted"/>
<dbReference type="Proteomes" id="UP000564385">
    <property type="component" value="Unassembled WGS sequence"/>
</dbReference>
<name>A0A852VLW5_9BACT</name>
<reference evidence="2 3" key="1">
    <citation type="submission" date="2020-07" db="EMBL/GenBank/DDBJ databases">
        <title>Genomic Encyclopedia of Type Strains, Phase IV (KMG-V): Genome sequencing to study the core and pangenomes of soil and plant-associated prokaryotes.</title>
        <authorList>
            <person name="Whitman W."/>
        </authorList>
    </citation>
    <scope>NUCLEOTIDE SEQUENCE [LARGE SCALE GENOMIC DNA]</scope>
    <source>
        <strain evidence="2 3">M8UP22</strain>
    </source>
</reference>
<protein>
    <submittedName>
        <fullName evidence="2">Uncharacterized protein YoxC</fullName>
    </submittedName>
</protein>
<dbReference type="EMBL" id="JACCCU010000002">
    <property type="protein sequence ID" value="NYF90546.1"/>
    <property type="molecule type" value="Genomic_DNA"/>
</dbReference>
<organism evidence="2 3">
    <name type="scientific">Tunturiibacter lichenicola</name>
    <dbReference type="NCBI Taxonomy" id="2051959"/>
    <lineage>
        <taxon>Bacteria</taxon>
        <taxon>Pseudomonadati</taxon>
        <taxon>Acidobacteriota</taxon>
        <taxon>Terriglobia</taxon>
        <taxon>Terriglobales</taxon>
        <taxon>Acidobacteriaceae</taxon>
        <taxon>Tunturiibacter</taxon>
    </lineage>
</organism>
<gene>
    <name evidence="2" type="ORF">HDF08_002648</name>
</gene>
<evidence type="ECO:0000256" key="1">
    <source>
        <dbReference type="SAM" id="Phobius"/>
    </source>
</evidence>
<evidence type="ECO:0000313" key="2">
    <source>
        <dbReference type="EMBL" id="NYF90546.1"/>
    </source>
</evidence>
<accession>A0A852VLW5</accession>
<keyword evidence="1" id="KW-1133">Transmembrane helix</keyword>